<protein>
    <submittedName>
        <fullName evidence="2">MCP methyltransferase, CheR-type</fullName>
    </submittedName>
</protein>
<dbReference type="InterPro" id="IPR000780">
    <property type="entry name" value="CheR_MeTrfase"/>
</dbReference>
<dbReference type="Gene3D" id="3.40.50.150">
    <property type="entry name" value="Vaccinia Virus protein VP39"/>
    <property type="match status" value="1"/>
</dbReference>
<dbReference type="InterPro" id="IPR029063">
    <property type="entry name" value="SAM-dependent_MTases_sf"/>
</dbReference>
<name>H0I328_9HYPH</name>
<dbReference type="EMBL" id="AHAM01000312">
    <property type="protein sequence ID" value="EHK52615.1"/>
    <property type="molecule type" value="Genomic_DNA"/>
</dbReference>
<evidence type="ECO:0000313" key="2">
    <source>
        <dbReference type="EMBL" id="EHK52615.1"/>
    </source>
</evidence>
<dbReference type="Proteomes" id="UP000003250">
    <property type="component" value="Unassembled WGS sequence"/>
</dbReference>
<evidence type="ECO:0000313" key="3">
    <source>
        <dbReference type="Proteomes" id="UP000003250"/>
    </source>
</evidence>
<keyword evidence="2" id="KW-0489">Methyltransferase</keyword>
<dbReference type="GO" id="GO:0008757">
    <property type="term" value="F:S-adenosylmethionine-dependent methyltransferase activity"/>
    <property type="evidence" value="ECO:0007669"/>
    <property type="project" value="InterPro"/>
</dbReference>
<dbReference type="InterPro" id="IPR050903">
    <property type="entry name" value="Bact_Chemotaxis_MeTrfase"/>
</dbReference>
<dbReference type="AlphaFoldDB" id="H0I328"/>
<dbReference type="OrthoDB" id="9816309at2"/>
<dbReference type="InterPro" id="IPR022642">
    <property type="entry name" value="CheR_C"/>
</dbReference>
<keyword evidence="3" id="KW-1185">Reference proteome</keyword>
<dbReference type="PROSITE" id="PS50123">
    <property type="entry name" value="CHER"/>
    <property type="match status" value="1"/>
</dbReference>
<sequence length="65" mass="6863">MISVTGFLRDPDAWKALAELVTAPIVAERETGASIRVWAPACSTGEEAYSLAMLVTEHAEAAVST</sequence>
<feature type="domain" description="CheR-type methyltransferase" evidence="1">
    <location>
        <begin position="1"/>
        <end position="65"/>
    </location>
</feature>
<dbReference type="GO" id="GO:0032259">
    <property type="term" value="P:methylation"/>
    <property type="evidence" value="ECO:0007669"/>
    <property type="project" value="UniProtKB-KW"/>
</dbReference>
<proteinExistence type="predicted"/>
<keyword evidence="2" id="KW-0808">Transferase</keyword>
<reference evidence="2 3" key="1">
    <citation type="journal article" date="2012" name="J. Bacteriol.">
        <title>Draft Genome Sequence of Mesorhizobium alhagi CCNWXJ12-2T, a Novel Salt-Resistant Species Isolated from the Desert of Northwestern China.</title>
        <authorList>
            <person name="Zhou M."/>
            <person name="Chen W."/>
            <person name="Chen H."/>
            <person name="Wei G."/>
        </authorList>
    </citation>
    <scope>NUCLEOTIDE SEQUENCE [LARGE SCALE GENOMIC DNA]</scope>
    <source>
        <strain evidence="2 3">CCNWXJ12-2</strain>
    </source>
</reference>
<dbReference type="Pfam" id="PF01739">
    <property type="entry name" value="CheR"/>
    <property type="match status" value="1"/>
</dbReference>
<dbReference type="SUPFAM" id="SSF53335">
    <property type="entry name" value="S-adenosyl-L-methionine-dependent methyltransferases"/>
    <property type="match status" value="1"/>
</dbReference>
<gene>
    <name evidence="2" type="ORF">MAXJ12_34449</name>
</gene>
<evidence type="ECO:0000259" key="1">
    <source>
        <dbReference type="PROSITE" id="PS50123"/>
    </source>
</evidence>
<dbReference type="PATRIC" id="fig|1107882.3.peg.6646"/>
<dbReference type="PANTHER" id="PTHR24422">
    <property type="entry name" value="CHEMOTAXIS PROTEIN METHYLTRANSFERASE"/>
    <property type="match status" value="1"/>
</dbReference>
<dbReference type="RefSeq" id="WP_008840435.1">
    <property type="nucleotide sequence ID" value="NZ_AHAM01000312.1"/>
</dbReference>
<accession>H0I328</accession>
<dbReference type="PANTHER" id="PTHR24422:SF27">
    <property type="entry name" value="PROTEIN-GLUTAMATE O-METHYLTRANSFERASE"/>
    <property type="match status" value="1"/>
</dbReference>
<organism evidence="2 3">
    <name type="scientific">Mesorhizobium alhagi CCNWXJ12-2</name>
    <dbReference type="NCBI Taxonomy" id="1107882"/>
    <lineage>
        <taxon>Bacteria</taxon>
        <taxon>Pseudomonadati</taxon>
        <taxon>Pseudomonadota</taxon>
        <taxon>Alphaproteobacteria</taxon>
        <taxon>Hyphomicrobiales</taxon>
        <taxon>Phyllobacteriaceae</taxon>
        <taxon>Allomesorhizobium</taxon>
    </lineage>
</organism>